<reference evidence="6" key="2">
    <citation type="submission" date="2022-06" db="UniProtKB">
        <authorList>
            <consortium name="EnsemblMetazoa"/>
        </authorList>
    </citation>
    <scope>IDENTIFICATION</scope>
    <source>
        <strain evidence="6">PS312</strain>
    </source>
</reference>
<dbReference type="InterPro" id="IPR036396">
    <property type="entry name" value="Cyt_P450_sf"/>
</dbReference>
<dbReference type="Gene3D" id="1.10.630.10">
    <property type="entry name" value="Cytochrome P450"/>
    <property type="match status" value="1"/>
</dbReference>
<organism evidence="6 7">
    <name type="scientific">Pristionchus pacificus</name>
    <name type="common">Parasitic nematode worm</name>
    <dbReference type="NCBI Taxonomy" id="54126"/>
    <lineage>
        <taxon>Eukaryota</taxon>
        <taxon>Metazoa</taxon>
        <taxon>Ecdysozoa</taxon>
        <taxon>Nematoda</taxon>
        <taxon>Chromadorea</taxon>
        <taxon>Rhabditida</taxon>
        <taxon>Rhabditina</taxon>
        <taxon>Diplogasteromorpha</taxon>
        <taxon>Diplogasteroidea</taxon>
        <taxon>Neodiplogasteridae</taxon>
        <taxon>Pristionchus</taxon>
    </lineage>
</organism>
<keyword evidence="5" id="KW-0503">Monooxygenase</keyword>
<dbReference type="SUPFAM" id="SSF48264">
    <property type="entry name" value="Cytochrome P450"/>
    <property type="match status" value="1"/>
</dbReference>
<name>A0A2A6BHN1_PRIPA</name>
<evidence type="ECO:0000313" key="7">
    <source>
        <dbReference type="Proteomes" id="UP000005239"/>
    </source>
</evidence>
<gene>
    <name evidence="6" type="primary">WBGene00281221</name>
</gene>
<protein>
    <submittedName>
        <fullName evidence="6">Uncharacterized protein</fullName>
    </submittedName>
</protein>
<dbReference type="OrthoDB" id="1055148at2759"/>
<evidence type="ECO:0000256" key="5">
    <source>
        <dbReference type="ARBA" id="ARBA00023033"/>
    </source>
</evidence>
<dbReference type="GO" id="GO:0016705">
    <property type="term" value="F:oxidoreductase activity, acting on paired donors, with incorporation or reduction of molecular oxygen"/>
    <property type="evidence" value="ECO:0007669"/>
    <property type="project" value="InterPro"/>
</dbReference>
<evidence type="ECO:0000256" key="1">
    <source>
        <dbReference type="ARBA" id="ARBA00001971"/>
    </source>
</evidence>
<proteinExistence type="predicted"/>
<evidence type="ECO:0000256" key="2">
    <source>
        <dbReference type="ARBA" id="ARBA00022723"/>
    </source>
</evidence>
<dbReference type="GO" id="GO:0004497">
    <property type="term" value="F:monooxygenase activity"/>
    <property type="evidence" value="ECO:0007669"/>
    <property type="project" value="UniProtKB-KW"/>
</dbReference>
<dbReference type="PANTHER" id="PTHR24303:SF31">
    <property type="entry name" value="CYTOCHROME P450 307A1-RELATED"/>
    <property type="match status" value="1"/>
</dbReference>
<keyword evidence="2" id="KW-0479">Metal-binding</keyword>
<dbReference type="GO" id="GO:0005506">
    <property type="term" value="F:iron ion binding"/>
    <property type="evidence" value="ECO:0007669"/>
    <property type="project" value="InterPro"/>
</dbReference>
<keyword evidence="3" id="KW-0560">Oxidoreductase</keyword>
<sequence length="107" mass="12602">SYVISSTHSINLEQPIAFAVFSIIYDIVLGRKCTDISDTEVWELKEKLDNILESVQSVAMVIVDRYPWMRWLIRDDYEYKQRANTLTMFFERDFAVIKALFYGRHGA</sequence>
<keyword evidence="4" id="KW-0408">Iron</keyword>
<reference evidence="7" key="1">
    <citation type="journal article" date="2008" name="Nat. Genet.">
        <title>The Pristionchus pacificus genome provides a unique perspective on nematode lifestyle and parasitism.</title>
        <authorList>
            <person name="Dieterich C."/>
            <person name="Clifton S.W."/>
            <person name="Schuster L.N."/>
            <person name="Chinwalla A."/>
            <person name="Delehaunty K."/>
            <person name="Dinkelacker I."/>
            <person name="Fulton L."/>
            <person name="Fulton R."/>
            <person name="Godfrey J."/>
            <person name="Minx P."/>
            <person name="Mitreva M."/>
            <person name="Roeseler W."/>
            <person name="Tian H."/>
            <person name="Witte H."/>
            <person name="Yang S.P."/>
            <person name="Wilson R.K."/>
            <person name="Sommer R.J."/>
        </authorList>
    </citation>
    <scope>NUCLEOTIDE SEQUENCE [LARGE SCALE GENOMIC DNA]</scope>
    <source>
        <strain evidence="7">PS312</strain>
    </source>
</reference>
<comment type="cofactor">
    <cofactor evidence="1">
        <name>heme</name>
        <dbReference type="ChEBI" id="CHEBI:30413"/>
    </cofactor>
</comment>
<dbReference type="AlphaFoldDB" id="A0A2A6BHN1"/>
<dbReference type="PANTHER" id="PTHR24303">
    <property type="entry name" value="HEME-BINDING MONOOXYGENASE FAMILY"/>
    <property type="match status" value="1"/>
</dbReference>
<accession>A0A2A6BHN1</accession>
<dbReference type="GO" id="GO:0020037">
    <property type="term" value="F:heme binding"/>
    <property type="evidence" value="ECO:0007669"/>
    <property type="project" value="InterPro"/>
</dbReference>
<dbReference type="Proteomes" id="UP000005239">
    <property type="component" value="Unassembled WGS sequence"/>
</dbReference>
<evidence type="ECO:0000256" key="4">
    <source>
        <dbReference type="ARBA" id="ARBA00023004"/>
    </source>
</evidence>
<evidence type="ECO:0000313" key="6">
    <source>
        <dbReference type="EnsemblMetazoa" id="PPA42852.1"/>
    </source>
</evidence>
<keyword evidence="7" id="KW-1185">Reference proteome</keyword>
<evidence type="ECO:0000256" key="3">
    <source>
        <dbReference type="ARBA" id="ARBA00023002"/>
    </source>
</evidence>
<dbReference type="EnsemblMetazoa" id="PPA42852.1">
    <property type="protein sequence ID" value="PPA42852.1"/>
    <property type="gene ID" value="WBGene00281221"/>
</dbReference>
<accession>A0A8R1V0M1</accession>